<feature type="chain" id="PRO_5028909540" evidence="8">
    <location>
        <begin position="20"/>
        <end position="603"/>
    </location>
</feature>
<keyword evidence="6 7" id="KW-0408">Iron</keyword>
<evidence type="ECO:0000256" key="3">
    <source>
        <dbReference type="ARBA" id="ARBA00022723"/>
    </source>
</evidence>
<dbReference type="SUPFAM" id="SSF46626">
    <property type="entry name" value="Cytochrome c"/>
    <property type="match status" value="2"/>
</dbReference>
<comment type="subcellular location">
    <subcellularLocation>
        <location evidence="1">Cell envelope</location>
    </subcellularLocation>
</comment>
<dbReference type="GO" id="GO:0030313">
    <property type="term" value="C:cell envelope"/>
    <property type="evidence" value="ECO:0007669"/>
    <property type="project" value="UniProtKB-SubCell"/>
</dbReference>
<dbReference type="PROSITE" id="PS51007">
    <property type="entry name" value="CYTC"/>
    <property type="match status" value="2"/>
</dbReference>
<dbReference type="Proteomes" id="UP000515344">
    <property type="component" value="Chromosome"/>
</dbReference>
<dbReference type="InterPro" id="IPR051395">
    <property type="entry name" value="Cytochrome_c_Peroxidase/MauG"/>
</dbReference>
<evidence type="ECO:0000313" key="10">
    <source>
        <dbReference type="EMBL" id="QNA43318.1"/>
    </source>
</evidence>
<dbReference type="GO" id="GO:0009055">
    <property type="term" value="F:electron transfer activity"/>
    <property type="evidence" value="ECO:0007669"/>
    <property type="project" value="InterPro"/>
</dbReference>
<dbReference type="PANTHER" id="PTHR30600:SF10">
    <property type="entry name" value="BLL6722 PROTEIN"/>
    <property type="match status" value="1"/>
</dbReference>
<protein>
    <submittedName>
        <fullName evidence="10">Cytochrome-c peroxidase</fullName>
    </submittedName>
</protein>
<name>A0A7G5XCW5_9BACT</name>
<dbReference type="Gene3D" id="1.10.760.10">
    <property type="entry name" value="Cytochrome c-like domain"/>
    <property type="match status" value="2"/>
</dbReference>
<evidence type="ECO:0000256" key="1">
    <source>
        <dbReference type="ARBA" id="ARBA00004196"/>
    </source>
</evidence>
<keyword evidence="10" id="KW-0575">Peroxidase</keyword>
<keyword evidence="2 7" id="KW-0349">Heme</keyword>
<evidence type="ECO:0000259" key="9">
    <source>
        <dbReference type="PROSITE" id="PS51007"/>
    </source>
</evidence>
<dbReference type="InterPro" id="IPR038352">
    <property type="entry name" value="Imelysin_sf"/>
</dbReference>
<dbReference type="GO" id="GO:0004130">
    <property type="term" value="F:cytochrome-c peroxidase activity"/>
    <property type="evidence" value="ECO:0007669"/>
    <property type="project" value="TreeGrafter"/>
</dbReference>
<dbReference type="PANTHER" id="PTHR30600">
    <property type="entry name" value="CYTOCHROME C PEROXIDASE-RELATED"/>
    <property type="match status" value="1"/>
</dbReference>
<evidence type="ECO:0000256" key="5">
    <source>
        <dbReference type="ARBA" id="ARBA00023002"/>
    </source>
</evidence>
<evidence type="ECO:0000313" key="11">
    <source>
        <dbReference type="Proteomes" id="UP000515344"/>
    </source>
</evidence>
<feature type="domain" description="Cytochrome c" evidence="9">
    <location>
        <begin position="458"/>
        <end position="597"/>
    </location>
</feature>
<proteinExistence type="predicted"/>
<evidence type="ECO:0000256" key="6">
    <source>
        <dbReference type="ARBA" id="ARBA00023004"/>
    </source>
</evidence>
<dbReference type="Pfam" id="PF03150">
    <property type="entry name" value="CCP_MauG"/>
    <property type="match status" value="1"/>
</dbReference>
<evidence type="ECO:0000256" key="7">
    <source>
        <dbReference type="PROSITE-ProRule" id="PRU00433"/>
    </source>
</evidence>
<gene>
    <name evidence="10" type="ORF">H4075_14675</name>
</gene>
<keyword evidence="3 7" id="KW-0479">Metal-binding</keyword>
<dbReference type="InterPro" id="IPR036909">
    <property type="entry name" value="Cyt_c-like_dom_sf"/>
</dbReference>
<dbReference type="InterPro" id="IPR004852">
    <property type="entry name" value="Di-haem_cyt_c_peroxidsae"/>
</dbReference>
<evidence type="ECO:0000256" key="2">
    <source>
        <dbReference type="ARBA" id="ARBA00022617"/>
    </source>
</evidence>
<dbReference type="GO" id="GO:0020037">
    <property type="term" value="F:heme binding"/>
    <property type="evidence" value="ECO:0007669"/>
    <property type="project" value="InterPro"/>
</dbReference>
<feature type="domain" description="Cytochrome c" evidence="9">
    <location>
        <begin position="305"/>
        <end position="439"/>
    </location>
</feature>
<organism evidence="10 11">
    <name type="scientific">Lacibacter sediminis</name>
    <dbReference type="NCBI Taxonomy" id="2760713"/>
    <lineage>
        <taxon>Bacteria</taxon>
        <taxon>Pseudomonadati</taxon>
        <taxon>Bacteroidota</taxon>
        <taxon>Chitinophagia</taxon>
        <taxon>Chitinophagales</taxon>
        <taxon>Chitinophagaceae</taxon>
        <taxon>Lacibacter</taxon>
    </lineage>
</organism>
<accession>A0A7G5XCW5</accession>
<keyword evidence="5" id="KW-0560">Oxidoreductase</keyword>
<dbReference type="GO" id="GO:0046872">
    <property type="term" value="F:metal ion binding"/>
    <property type="evidence" value="ECO:0007669"/>
    <property type="project" value="UniProtKB-KW"/>
</dbReference>
<dbReference type="EMBL" id="CP060007">
    <property type="protein sequence ID" value="QNA43318.1"/>
    <property type="molecule type" value="Genomic_DNA"/>
</dbReference>
<keyword evidence="11" id="KW-1185">Reference proteome</keyword>
<dbReference type="AlphaFoldDB" id="A0A7G5XCW5"/>
<dbReference type="Gene3D" id="1.20.1420.20">
    <property type="entry name" value="M75 peptidase, HXXE motif"/>
    <property type="match status" value="1"/>
</dbReference>
<feature type="signal peptide" evidence="8">
    <location>
        <begin position="1"/>
        <end position="19"/>
    </location>
</feature>
<dbReference type="RefSeq" id="WP_182801583.1">
    <property type="nucleotide sequence ID" value="NZ_CP060007.1"/>
</dbReference>
<sequence>MKTNSAAFTLLIISLFTLFQFCNKPTSSLHDLKADVVKEIEQLQLFIKDSLQTSAANSNSSSVLQVQFSKARYSYKQIEWAVEYFMPTTARFVNGPALDELEIEENTAFEPEGFQVMEELIYPVFDTSNRTELIRQCKILQSTCERMKKHFSAINFTEAQVIDALRLQVHRITGLGITGFDNPIALNGIEEAAWSLQSIDHYLHLFQQSVAHSSDKETTTLRQQLKNAIAFCQEQNNFETFDRAVFITQHLNPISIALYNFQVEAKIPFINDGRHFRSDAPTLFATNAFDVNTFIPSPEYKSNNDKVKLGERLFYDPVLSINNKRSCGSCHSPEKAFTDGLVTSTSLNGGFIKRNAASLNYASLQHGQFWDMRRPDLESQTADVIANKDEMHGSLNDAAVKLQQQVSYKTLFNKTFQSNDSIKIWQIQNALASYIRSLAVFNSRFDRYMNGYRSSLTKEEVSGMNLFLGKAKCGTCHFLPLFNGTVPPSFNKTESEVLGTPAADGIKPDNDHGRYAQHQMPQLLHSFKTPTVRNIALTAPYMHNGVYKTLEEVIEFYNKGGGAGLGFTVDNQTLPPDSLNLTAEEKKALIAFMHSLTDEKHKQ</sequence>
<dbReference type="InterPro" id="IPR009056">
    <property type="entry name" value="Cyt_c-like_dom"/>
</dbReference>
<dbReference type="KEGG" id="lacs:H4075_14675"/>
<keyword evidence="4 8" id="KW-0732">Signal</keyword>
<evidence type="ECO:0000256" key="4">
    <source>
        <dbReference type="ARBA" id="ARBA00022729"/>
    </source>
</evidence>
<reference evidence="11" key="1">
    <citation type="submission" date="2020-08" db="EMBL/GenBank/DDBJ databases">
        <title>Lacibacter sp. S13-6-6 genome sequencing.</title>
        <authorList>
            <person name="Jin L."/>
        </authorList>
    </citation>
    <scope>NUCLEOTIDE SEQUENCE [LARGE SCALE GENOMIC DNA]</scope>
    <source>
        <strain evidence="11">S13-6-6</strain>
    </source>
</reference>
<evidence type="ECO:0000256" key="8">
    <source>
        <dbReference type="SAM" id="SignalP"/>
    </source>
</evidence>